<evidence type="ECO:0000313" key="5">
    <source>
        <dbReference type="Proteomes" id="UP000186141"/>
    </source>
</evidence>
<dbReference type="InterPro" id="IPR052016">
    <property type="entry name" value="Bact_Sigma-Reg"/>
</dbReference>
<keyword evidence="1" id="KW-0378">Hydrolase</keyword>
<proteinExistence type="predicted"/>
<dbReference type="GO" id="GO:0016791">
    <property type="term" value="F:phosphatase activity"/>
    <property type="evidence" value="ECO:0007669"/>
    <property type="project" value="TreeGrafter"/>
</dbReference>
<evidence type="ECO:0000256" key="1">
    <source>
        <dbReference type="ARBA" id="ARBA00022801"/>
    </source>
</evidence>
<name>A0A1N7M2V3_9RHOB</name>
<keyword evidence="5" id="KW-1185">Reference proteome</keyword>
<dbReference type="SUPFAM" id="SSF52172">
    <property type="entry name" value="CheY-like"/>
    <property type="match status" value="1"/>
</dbReference>
<dbReference type="RefSeq" id="WP_076529565.1">
    <property type="nucleotide sequence ID" value="NZ_BMEH01000002.1"/>
</dbReference>
<dbReference type="SMART" id="SM00331">
    <property type="entry name" value="PP2C_SIG"/>
    <property type="match status" value="1"/>
</dbReference>
<dbReference type="Proteomes" id="UP000186141">
    <property type="component" value="Unassembled WGS sequence"/>
</dbReference>
<protein>
    <submittedName>
        <fullName evidence="4">Response regulator receiver protein</fullName>
    </submittedName>
</protein>
<dbReference type="Pfam" id="PF07228">
    <property type="entry name" value="SpoIIE"/>
    <property type="match status" value="1"/>
</dbReference>
<accession>A0A1N7M2V3</accession>
<dbReference type="InterPro" id="IPR011006">
    <property type="entry name" value="CheY-like_superfamily"/>
</dbReference>
<sequence length="415" mass="45055">MGQAKAGDEGRQRVLIVDDSRAQRVLLRASLTRWGYDVAEAAAGDEALALCQREHFDIILSDWVMPGLSGPEFCRAFRNLPGEDYGYFILLTSKSEKDEVALGLDAGADDFLSKPVTPAELRARMRAGERLIGMHRALRDNNRLLGAALDELRGVYDSLDRDLIEARKLQQSLVRDRHHDFGAARIALMLRPSGHVGGDLGGYFPLAPGKLAFFSVDVSGHGVASAMMAARLAGMLSSSFADGNIALSYDSGALRVLPPETVVERLNRLVLEVMQVDQYFTCVYGDADLRSGHIRMVQAGHPHPLLLEASGSIRALGHGGLPVGLVPGATWDRLDLRLTPGDRLFLMTDGLTECRDPEDRELGEAGLIALVRQHLALCGEDFLDALQHDVEAWGGGGDPADDISGLLLDWRGSDQ</sequence>
<dbReference type="InterPro" id="IPR001932">
    <property type="entry name" value="PPM-type_phosphatase-like_dom"/>
</dbReference>
<dbReference type="EMBL" id="FTOT01000002">
    <property type="protein sequence ID" value="SIS80446.1"/>
    <property type="molecule type" value="Genomic_DNA"/>
</dbReference>
<dbReference type="SUPFAM" id="SSF81606">
    <property type="entry name" value="PP2C-like"/>
    <property type="match status" value="1"/>
</dbReference>
<dbReference type="AlphaFoldDB" id="A0A1N7M2V3"/>
<reference evidence="4 5" key="1">
    <citation type="submission" date="2017-01" db="EMBL/GenBank/DDBJ databases">
        <authorList>
            <person name="Mah S.A."/>
            <person name="Swanson W.J."/>
            <person name="Moy G.W."/>
            <person name="Vacquier V.D."/>
        </authorList>
    </citation>
    <scope>NUCLEOTIDE SEQUENCE [LARGE SCALE GENOMIC DNA]</scope>
    <source>
        <strain evidence="4 5">DSM 26375</strain>
    </source>
</reference>
<evidence type="ECO:0000256" key="2">
    <source>
        <dbReference type="PROSITE-ProRule" id="PRU00169"/>
    </source>
</evidence>
<organism evidence="4 5">
    <name type="scientific">Gemmobacter megaterium</name>
    <dbReference type="NCBI Taxonomy" id="1086013"/>
    <lineage>
        <taxon>Bacteria</taxon>
        <taxon>Pseudomonadati</taxon>
        <taxon>Pseudomonadota</taxon>
        <taxon>Alphaproteobacteria</taxon>
        <taxon>Rhodobacterales</taxon>
        <taxon>Paracoccaceae</taxon>
        <taxon>Gemmobacter</taxon>
    </lineage>
</organism>
<keyword evidence="2" id="KW-0597">Phosphoprotein</keyword>
<dbReference type="STRING" id="1086013.SAMN05421774_102374"/>
<dbReference type="PANTHER" id="PTHR43156:SF2">
    <property type="entry name" value="STAGE II SPORULATION PROTEIN E"/>
    <property type="match status" value="1"/>
</dbReference>
<feature type="modified residue" description="4-aspartylphosphate" evidence="2">
    <location>
        <position position="62"/>
    </location>
</feature>
<dbReference type="OrthoDB" id="9811749at2"/>
<dbReference type="InterPro" id="IPR001789">
    <property type="entry name" value="Sig_transdc_resp-reg_receiver"/>
</dbReference>
<dbReference type="SMART" id="SM00448">
    <property type="entry name" value="REC"/>
    <property type="match status" value="1"/>
</dbReference>
<dbReference type="PROSITE" id="PS50110">
    <property type="entry name" value="RESPONSE_REGULATORY"/>
    <property type="match status" value="1"/>
</dbReference>
<feature type="domain" description="Response regulatory" evidence="3">
    <location>
        <begin position="13"/>
        <end position="129"/>
    </location>
</feature>
<dbReference type="Pfam" id="PF00072">
    <property type="entry name" value="Response_reg"/>
    <property type="match status" value="1"/>
</dbReference>
<dbReference type="Gene3D" id="3.40.50.2300">
    <property type="match status" value="1"/>
</dbReference>
<dbReference type="GO" id="GO:0000160">
    <property type="term" value="P:phosphorelay signal transduction system"/>
    <property type="evidence" value="ECO:0007669"/>
    <property type="project" value="InterPro"/>
</dbReference>
<dbReference type="PANTHER" id="PTHR43156">
    <property type="entry name" value="STAGE II SPORULATION PROTEIN E-RELATED"/>
    <property type="match status" value="1"/>
</dbReference>
<dbReference type="InterPro" id="IPR036457">
    <property type="entry name" value="PPM-type-like_dom_sf"/>
</dbReference>
<dbReference type="Gene3D" id="3.60.40.10">
    <property type="entry name" value="PPM-type phosphatase domain"/>
    <property type="match status" value="1"/>
</dbReference>
<evidence type="ECO:0000259" key="3">
    <source>
        <dbReference type="PROSITE" id="PS50110"/>
    </source>
</evidence>
<gene>
    <name evidence="4" type="ORF">SAMN05421774_102374</name>
</gene>
<evidence type="ECO:0000313" key="4">
    <source>
        <dbReference type="EMBL" id="SIS80446.1"/>
    </source>
</evidence>